<dbReference type="AlphaFoldDB" id="A0A372NYY7"/>
<dbReference type="RefSeq" id="WP_117390437.1">
    <property type="nucleotide sequence ID" value="NZ_QWDC01000001.1"/>
</dbReference>
<sequence length="509" mass="57781">MRYLIILIFITLPGAVFAQIQPDSVLLFEQGKRSVDFAGQNATQLLSALYRSLSSNALSYDTQSGHFRTSQQAESNNAIHFGTSGIQTLGRFKMRGSFDFTRMTEDSLGNVMKGLSTDVTPFYYMAAKPGQYRRLNYTLTGLLSYELLKDKLYIASGIDYLYNNTTRSVDPRPSIQTFKMLLKPEVVYHAGNHFIGIGTDIGYGNEDLSVGFKNSQYSTGNMYPDRILYLVRGYGYSDRPDERRFKREYSFGGYHVNYAAQLNKWQLGANFSYASDTEKNLLPLSKSENDLLFATFNLNTYKVKTLLAYSGRYKHQFFADAAWQNGYDENVNLGGTNYRYHTTSVNAGYSFIKSQSNFELVPEFGINVGYQQISHRDISGGVSSLQSYLQPGLSVALYKKYHNYSRASFKLQPSLRLPQQRDLSITTGLYQYFTDNIAAPDHVYFSTSALFLNTEVSYLTPHLFKGINSGIRLNTTYARPLKNYAYDYQGTFKPGGHRLFTSLSLIIYF</sequence>
<evidence type="ECO:0000313" key="2">
    <source>
        <dbReference type="EMBL" id="RFZ94879.1"/>
    </source>
</evidence>
<evidence type="ECO:0000313" key="3">
    <source>
        <dbReference type="Proteomes" id="UP000264217"/>
    </source>
</evidence>
<dbReference type="Proteomes" id="UP000264217">
    <property type="component" value="Unassembled WGS sequence"/>
</dbReference>
<organism evidence="2 3">
    <name type="scientific">Mucilaginibacter conchicola</name>
    <dbReference type="NCBI Taxonomy" id="2303333"/>
    <lineage>
        <taxon>Bacteria</taxon>
        <taxon>Pseudomonadati</taxon>
        <taxon>Bacteroidota</taxon>
        <taxon>Sphingobacteriia</taxon>
        <taxon>Sphingobacteriales</taxon>
        <taxon>Sphingobacteriaceae</taxon>
        <taxon>Mucilaginibacter</taxon>
    </lineage>
</organism>
<dbReference type="InterPro" id="IPR049236">
    <property type="entry name" value="DUF6850"/>
</dbReference>
<comment type="caution">
    <text evidence="2">The sequence shown here is derived from an EMBL/GenBank/DDBJ whole genome shotgun (WGS) entry which is preliminary data.</text>
</comment>
<name>A0A372NYY7_9SPHI</name>
<accession>A0A372NYY7</accession>
<dbReference type="EMBL" id="QWDC01000001">
    <property type="protein sequence ID" value="RFZ94879.1"/>
    <property type="molecule type" value="Genomic_DNA"/>
</dbReference>
<protein>
    <recommendedName>
        <fullName evidence="1">DUF6850 domain-containing protein</fullName>
    </recommendedName>
</protein>
<dbReference type="Pfam" id="PF21012">
    <property type="entry name" value="DUF6850"/>
    <property type="match status" value="1"/>
</dbReference>
<proteinExistence type="predicted"/>
<gene>
    <name evidence="2" type="ORF">D0C36_04930</name>
</gene>
<reference evidence="2 3" key="1">
    <citation type="submission" date="2018-08" db="EMBL/GenBank/DDBJ databases">
        <title>Mucilaginibacter sp. MYSH2.</title>
        <authorList>
            <person name="Seo T."/>
        </authorList>
    </citation>
    <scope>NUCLEOTIDE SEQUENCE [LARGE SCALE GENOMIC DNA]</scope>
    <source>
        <strain evidence="2 3">MYSH2</strain>
    </source>
</reference>
<keyword evidence="3" id="KW-1185">Reference proteome</keyword>
<evidence type="ECO:0000259" key="1">
    <source>
        <dbReference type="Pfam" id="PF21012"/>
    </source>
</evidence>
<feature type="domain" description="DUF6850" evidence="1">
    <location>
        <begin position="49"/>
        <end position="509"/>
    </location>
</feature>
<dbReference type="OrthoDB" id="831538at2"/>